<dbReference type="EMBL" id="JAERRB010000013">
    <property type="protein sequence ID" value="MBL0744850.1"/>
    <property type="molecule type" value="Genomic_DNA"/>
</dbReference>
<accession>A0ABS1KZG7</accession>
<sequence length="83" mass="8852">MKRFILKFLPAVAFVFAAGVAVVAHGSVTRPEGVLKAKINGTWQPISEGQGNCLTSADECKARFNAQNQMIQGSLVPGTYVSQ</sequence>
<keyword evidence="3" id="KW-1185">Reference proteome</keyword>
<organism evidence="2 3">
    <name type="scientific">Chryseolinea lacunae</name>
    <dbReference type="NCBI Taxonomy" id="2801331"/>
    <lineage>
        <taxon>Bacteria</taxon>
        <taxon>Pseudomonadati</taxon>
        <taxon>Bacteroidota</taxon>
        <taxon>Cytophagia</taxon>
        <taxon>Cytophagales</taxon>
        <taxon>Fulvivirgaceae</taxon>
        <taxon>Chryseolinea</taxon>
    </lineage>
</organism>
<proteinExistence type="predicted"/>
<evidence type="ECO:0000256" key="1">
    <source>
        <dbReference type="SAM" id="SignalP"/>
    </source>
</evidence>
<protein>
    <submittedName>
        <fullName evidence="2">Uncharacterized protein</fullName>
    </submittedName>
</protein>
<feature type="signal peptide" evidence="1">
    <location>
        <begin position="1"/>
        <end position="17"/>
    </location>
</feature>
<keyword evidence="1" id="KW-0732">Signal</keyword>
<comment type="caution">
    <text evidence="2">The sequence shown here is derived from an EMBL/GenBank/DDBJ whole genome shotgun (WGS) entry which is preliminary data.</text>
</comment>
<name>A0ABS1KZG7_9BACT</name>
<feature type="chain" id="PRO_5046148608" evidence="1">
    <location>
        <begin position="18"/>
        <end position="83"/>
    </location>
</feature>
<dbReference type="Proteomes" id="UP000613030">
    <property type="component" value="Unassembled WGS sequence"/>
</dbReference>
<dbReference type="InterPro" id="IPR045391">
    <property type="entry name" value="DUF6520"/>
</dbReference>
<evidence type="ECO:0000313" key="2">
    <source>
        <dbReference type="EMBL" id="MBL0744850.1"/>
    </source>
</evidence>
<evidence type="ECO:0000313" key="3">
    <source>
        <dbReference type="Proteomes" id="UP000613030"/>
    </source>
</evidence>
<gene>
    <name evidence="2" type="ORF">JI741_26690</name>
</gene>
<dbReference type="RefSeq" id="WP_202014810.1">
    <property type="nucleotide sequence ID" value="NZ_JAERRB010000013.1"/>
</dbReference>
<reference evidence="2 3" key="1">
    <citation type="submission" date="2021-01" db="EMBL/GenBank/DDBJ databases">
        <title>Chryseolinea sp. Jin1 Genome sequencing and assembly.</title>
        <authorList>
            <person name="Kim I."/>
        </authorList>
    </citation>
    <scope>NUCLEOTIDE SEQUENCE [LARGE SCALE GENOMIC DNA]</scope>
    <source>
        <strain evidence="2 3">Jin1</strain>
    </source>
</reference>
<dbReference type="Pfam" id="PF20130">
    <property type="entry name" value="DUF6520"/>
    <property type="match status" value="1"/>
</dbReference>